<protein>
    <recommendedName>
        <fullName evidence="4">HTH La-type RNA-binding domain-containing protein</fullName>
    </recommendedName>
</protein>
<feature type="domain" description="HTH La-type RNA-binding" evidence="4">
    <location>
        <begin position="141"/>
        <end position="231"/>
    </location>
</feature>
<evidence type="ECO:0000256" key="3">
    <source>
        <dbReference type="SAM" id="MobiDB-lite"/>
    </source>
</evidence>
<feature type="compositionally biased region" description="Polar residues" evidence="3">
    <location>
        <begin position="322"/>
        <end position="336"/>
    </location>
</feature>
<name>A0ABV0NIC7_9TELE</name>
<dbReference type="Pfam" id="PF21071">
    <property type="entry name" value="LARP1_HEAT"/>
    <property type="match status" value="1"/>
</dbReference>
<dbReference type="PANTHER" id="PTHR22792:SF51">
    <property type="entry name" value="LA-RELATED PROTEIN 1"/>
    <property type="match status" value="1"/>
</dbReference>
<feature type="region of interest" description="Disordered" evidence="3">
    <location>
        <begin position="1"/>
        <end position="41"/>
    </location>
</feature>
<dbReference type="SMART" id="SM00715">
    <property type="entry name" value="LA"/>
    <property type="match status" value="1"/>
</dbReference>
<dbReference type="Proteomes" id="UP001476798">
    <property type="component" value="Unassembled WGS sequence"/>
</dbReference>
<dbReference type="InterPro" id="IPR006607">
    <property type="entry name" value="DM15"/>
</dbReference>
<dbReference type="InterPro" id="IPR045180">
    <property type="entry name" value="La_dom_prot"/>
</dbReference>
<organism evidence="5 6">
    <name type="scientific">Goodea atripinnis</name>
    <dbReference type="NCBI Taxonomy" id="208336"/>
    <lineage>
        <taxon>Eukaryota</taxon>
        <taxon>Metazoa</taxon>
        <taxon>Chordata</taxon>
        <taxon>Craniata</taxon>
        <taxon>Vertebrata</taxon>
        <taxon>Euteleostomi</taxon>
        <taxon>Actinopterygii</taxon>
        <taxon>Neopterygii</taxon>
        <taxon>Teleostei</taxon>
        <taxon>Neoteleostei</taxon>
        <taxon>Acanthomorphata</taxon>
        <taxon>Ovalentaria</taxon>
        <taxon>Atherinomorphae</taxon>
        <taxon>Cyprinodontiformes</taxon>
        <taxon>Goodeidae</taxon>
        <taxon>Goodea</taxon>
    </lineage>
</organism>
<feature type="non-terminal residue" evidence="5">
    <location>
        <position position="1"/>
    </location>
</feature>
<evidence type="ECO:0000259" key="4">
    <source>
        <dbReference type="PROSITE" id="PS50961"/>
    </source>
</evidence>
<evidence type="ECO:0000256" key="1">
    <source>
        <dbReference type="ARBA" id="ARBA00022884"/>
    </source>
</evidence>
<feature type="region of interest" description="Disordered" evidence="3">
    <location>
        <begin position="720"/>
        <end position="745"/>
    </location>
</feature>
<evidence type="ECO:0000256" key="2">
    <source>
        <dbReference type="PROSITE-ProRule" id="PRU00332"/>
    </source>
</evidence>
<keyword evidence="1 2" id="KW-0694">RNA-binding</keyword>
<proteinExistence type="predicted"/>
<dbReference type="PROSITE" id="PS50961">
    <property type="entry name" value="HTH_LA"/>
    <property type="match status" value="1"/>
</dbReference>
<feature type="region of interest" description="Disordered" evidence="3">
    <location>
        <begin position="258"/>
        <end position="343"/>
    </location>
</feature>
<dbReference type="CDD" id="cd08034">
    <property type="entry name" value="LARP_1_2"/>
    <property type="match status" value="1"/>
</dbReference>
<feature type="compositionally biased region" description="Polar residues" evidence="3">
    <location>
        <begin position="263"/>
        <end position="284"/>
    </location>
</feature>
<dbReference type="SUPFAM" id="SSF46785">
    <property type="entry name" value="Winged helix' DNA-binding domain"/>
    <property type="match status" value="1"/>
</dbReference>
<dbReference type="InterPro" id="IPR006630">
    <property type="entry name" value="La_HTH"/>
</dbReference>
<dbReference type="InterPro" id="IPR036390">
    <property type="entry name" value="WH_DNA-bd_sf"/>
</dbReference>
<dbReference type="Pfam" id="PF05383">
    <property type="entry name" value="La"/>
    <property type="match status" value="1"/>
</dbReference>
<dbReference type="SMART" id="SM00684">
    <property type="entry name" value="DM15"/>
    <property type="match status" value="2"/>
</dbReference>
<accession>A0ABV0NIC7</accession>
<feature type="compositionally biased region" description="Basic and acidic residues" evidence="3">
    <location>
        <begin position="12"/>
        <end position="22"/>
    </location>
</feature>
<evidence type="ECO:0000313" key="6">
    <source>
        <dbReference type="Proteomes" id="UP001476798"/>
    </source>
</evidence>
<dbReference type="Gene3D" id="1.10.10.10">
    <property type="entry name" value="Winged helix-like DNA-binding domain superfamily/Winged helix DNA-binding domain"/>
    <property type="match status" value="1"/>
</dbReference>
<evidence type="ECO:0000313" key="5">
    <source>
        <dbReference type="EMBL" id="MEQ2171167.1"/>
    </source>
</evidence>
<dbReference type="InterPro" id="IPR036388">
    <property type="entry name" value="WH-like_DNA-bd_sf"/>
</dbReference>
<comment type="caution">
    <text evidence="5">The sequence shown here is derived from an EMBL/GenBank/DDBJ whole genome shotgun (WGS) entry which is preliminary data.</text>
</comment>
<dbReference type="EMBL" id="JAHRIO010040393">
    <property type="protein sequence ID" value="MEQ2171167.1"/>
    <property type="molecule type" value="Genomic_DNA"/>
</dbReference>
<sequence length="745" mass="85946">NKQKWVPLMIDVKSEGPRERSASRNNSRQNEHPRLPPNARNDLREQVKGYNSLLGDFAVGGVVDLFPFVFLADWHSQKYEREWRDDHDEVSSVKSEGAPFRHYDYHYGYKSYDTKDGPYGQKFSNSVTYYYDNMSSSELYAVDQDLLKDYIKRQIEYYFSMDNLERDFFLRRKMDQEGFLPIGLIASFHRVQALTTDVNLILEALKDSKEVEVIDMKIRRKEDPEKWPLPGLMMPNHAHTDFSQLINCPEFVPRQMTEGLRGSSRSSTPVQQHTKTEADTSNLKTMPKGLSASLPDLDSESWIEAPPLQQQKEKDDSLRSPVPQSGSSPAPVTSGNKDGAEQDEPEELDFMFDEEMEQMDGRRNTFTDWSDEDSDCELDDHDVNKILIVTQTPPYLRKHPGGDRTGHHTSRAKLTSELAKVINDGLFYYEQDLWDDKYEPEYATIKTPRKRKTRHSSNPPLECHVGWVMDSREHRSRTASVSSNASPSEGTPALSNIGCTPQSLPKFQHPSHELLKENGFTQHEMNTLFRFWSFFLRDHFNRKMYEEFRQLVVEDGKEGYRYGLECLFRYYSYGLERKFRPDIFRDFQEETMKDYQAAEATRWGCSCQVSPQLPLVSVCEPSSFRVIGSVTSFEIPDGSWSPFPQKTHENKLKMTSFKVRSSFHLSVIHLYIHPSIQPAVSNAKPRESGFLEDAEVEPLCLPFGFYTSVAGMNTNECDQDTNWSRTGGGNRIRTGSDLMISKRRS</sequence>
<dbReference type="PANTHER" id="PTHR22792">
    <property type="entry name" value="LUPUS LA PROTEIN-RELATED"/>
    <property type="match status" value="1"/>
</dbReference>
<keyword evidence="6" id="KW-1185">Reference proteome</keyword>
<reference evidence="5 6" key="1">
    <citation type="submission" date="2021-06" db="EMBL/GenBank/DDBJ databases">
        <authorList>
            <person name="Palmer J.M."/>
        </authorList>
    </citation>
    <scope>NUCLEOTIDE SEQUENCE [LARGE SCALE GENOMIC DNA]</scope>
    <source>
        <strain evidence="5 6">GA_2019</strain>
        <tissue evidence="5">Muscle</tissue>
    </source>
</reference>
<gene>
    <name evidence="5" type="ORF">GOODEAATRI_007935</name>
</gene>